<dbReference type="HOGENOM" id="CLU_897322_0_0_1"/>
<dbReference type="AlphaFoldDB" id="A0A067QBA9"/>
<organism evidence="1 2">
    <name type="scientific">Jaapia argillacea MUCL 33604</name>
    <dbReference type="NCBI Taxonomy" id="933084"/>
    <lineage>
        <taxon>Eukaryota</taxon>
        <taxon>Fungi</taxon>
        <taxon>Dikarya</taxon>
        <taxon>Basidiomycota</taxon>
        <taxon>Agaricomycotina</taxon>
        <taxon>Agaricomycetes</taxon>
        <taxon>Agaricomycetidae</taxon>
        <taxon>Jaapiales</taxon>
        <taxon>Jaapiaceae</taxon>
        <taxon>Jaapia</taxon>
    </lineage>
</organism>
<accession>A0A067QBA9</accession>
<dbReference type="Proteomes" id="UP000027265">
    <property type="component" value="Unassembled WGS sequence"/>
</dbReference>
<keyword evidence="2" id="KW-1185">Reference proteome</keyword>
<gene>
    <name evidence="1" type="ORF">JAAARDRAFT_52309</name>
</gene>
<proteinExistence type="predicted"/>
<evidence type="ECO:0000313" key="2">
    <source>
        <dbReference type="Proteomes" id="UP000027265"/>
    </source>
</evidence>
<protein>
    <submittedName>
        <fullName evidence="1">Uncharacterized protein</fullName>
    </submittedName>
</protein>
<reference evidence="2" key="1">
    <citation type="journal article" date="2014" name="Proc. Natl. Acad. Sci. U.S.A.">
        <title>Extensive sampling of basidiomycete genomes demonstrates inadequacy of the white-rot/brown-rot paradigm for wood decay fungi.</title>
        <authorList>
            <person name="Riley R."/>
            <person name="Salamov A.A."/>
            <person name="Brown D.W."/>
            <person name="Nagy L.G."/>
            <person name="Floudas D."/>
            <person name="Held B.W."/>
            <person name="Levasseur A."/>
            <person name="Lombard V."/>
            <person name="Morin E."/>
            <person name="Otillar R."/>
            <person name="Lindquist E.A."/>
            <person name="Sun H."/>
            <person name="LaButti K.M."/>
            <person name="Schmutz J."/>
            <person name="Jabbour D."/>
            <person name="Luo H."/>
            <person name="Baker S.E."/>
            <person name="Pisabarro A.G."/>
            <person name="Walton J.D."/>
            <person name="Blanchette R.A."/>
            <person name="Henrissat B."/>
            <person name="Martin F."/>
            <person name="Cullen D."/>
            <person name="Hibbett D.S."/>
            <person name="Grigoriev I.V."/>
        </authorList>
    </citation>
    <scope>NUCLEOTIDE SEQUENCE [LARGE SCALE GENOMIC DNA]</scope>
    <source>
        <strain evidence="2">MUCL 33604</strain>
    </source>
</reference>
<sequence>MDKLGIVRNGLFEAEQIISKKHYPLATQLIHLVQDHIISSLTTKLALLDLLHRIWKADRNAQHFHPSLPTIAEVEDIARTAFPIVIITKQDCVDKDGTVIWGYVTPPTIASSICPPIFINELFKVYLEENPPDTFVLRQLFFAITLIHEFSHSLSLRLLGPNVKTPPETGPASGSGCGEGGWFVEQTLFGGDLWLELQKVDYQAVLGGVFSQPDNPSKFLVVTPQIAAATFNSFSTATIIPIKCPEEETPLFASPEPLPHVVRMCVTEGGKTCSPVTTPSTSSSTIGLGIIGIVGRPDSILIRTGRDHRV</sequence>
<dbReference type="EMBL" id="KL197709">
    <property type="protein sequence ID" value="KDQ64353.1"/>
    <property type="molecule type" value="Genomic_DNA"/>
</dbReference>
<dbReference type="InParanoid" id="A0A067QBA9"/>
<name>A0A067QBA9_9AGAM</name>
<evidence type="ECO:0000313" key="1">
    <source>
        <dbReference type="EMBL" id="KDQ64353.1"/>
    </source>
</evidence>